<evidence type="ECO:0000313" key="2">
    <source>
        <dbReference type="EMBL" id="CEG57139.1"/>
    </source>
</evidence>
<feature type="signal peptide" evidence="1">
    <location>
        <begin position="1"/>
        <end position="27"/>
    </location>
</feature>
<evidence type="ECO:0000256" key="1">
    <source>
        <dbReference type="SAM" id="SignalP"/>
    </source>
</evidence>
<gene>
    <name evidence="2" type="ORF">LFA_1735</name>
</gene>
<dbReference type="Proteomes" id="UP000032430">
    <property type="component" value="Chromosome I"/>
</dbReference>
<accession>A0A098G571</accession>
<protein>
    <submittedName>
        <fullName evidence="2">Glycine-rich protein</fullName>
    </submittedName>
</protein>
<dbReference type="EMBL" id="LN614827">
    <property type="protein sequence ID" value="CEG57139.1"/>
    <property type="molecule type" value="Genomic_DNA"/>
</dbReference>
<reference evidence="3" key="1">
    <citation type="submission" date="2014-09" db="EMBL/GenBank/DDBJ databases">
        <authorList>
            <person name="Gomez-Valero L."/>
        </authorList>
    </citation>
    <scope>NUCLEOTIDE SEQUENCE [LARGE SCALE GENOMIC DNA]</scope>
    <source>
        <strain evidence="3">ATCC700992</strain>
    </source>
</reference>
<proteinExistence type="predicted"/>
<dbReference type="AlphaFoldDB" id="A0A098G571"/>
<organism evidence="2 3">
    <name type="scientific">Legionella fallonii LLAP-10</name>
    <dbReference type="NCBI Taxonomy" id="1212491"/>
    <lineage>
        <taxon>Bacteria</taxon>
        <taxon>Pseudomonadati</taxon>
        <taxon>Pseudomonadota</taxon>
        <taxon>Gammaproteobacteria</taxon>
        <taxon>Legionellales</taxon>
        <taxon>Legionellaceae</taxon>
        <taxon>Legionella</taxon>
    </lineage>
</organism>
<name>A0A098G571_9GAMM</name>
<keyword evidence="3" id="KW-1185">Reference proteome</keyword>
<keyword evidence="1" id="KW-0732">Signal</keyword>
<dbReference type="HOGENOM" id="CLU_2276106_0_0_6"/>
<evidence type="ECO:0000313" key="3">
    <source>
        <dbReference type="Proteomes" id="UP000032430"/>
    </source>
</evidence>
<dbReference type="KEGG" id="lfa:LFA_1735"/>
<feature type="chain" id="PRO_5001935465" evidence="1">
    <location>
        <begin position="28"/>
        <end position="105"/>
    </location>
</feature>
<dbReference type="RefSeq" id="WP_045095693.1">
    <property type="nucleotide sequence ID" value="NZ_LN614827.1"/>
</dbReference>
<sequence length="105" mass="10869">MNTTGKKSIIRTLVFALCIMFSAVAAAHGGWHGGGGGWHGGGGGWHGGGWHGGGWHGGGWHGGGWYGGAVIVGAPLYYGYYGGYGCQTIRVCNAYGNCWLQQSCY</sequence>